<evidence type="ECO:0000256" key="1">
    <source>
        <dbReference type="ARBA" id="ARBA00001974"/>
    </source>
</evidence>
<dbReference type="OrthoDB" id="9983560at2759"/>
<evidence type="ECO:0000259" key="8">
    <source>
        <dbReference type="PROSITE" id="PS51387"/>
    </source>
</evidence>
<keyword evidence="4" id="KW-0274">FAD</keyword>
<gene>
    <name evidence="9" type="ORF">E0L32_003531</name>
</gene>
<keyword evidence="5" id="KW-0560">Oxidoreductase</keyword>
<dbReference type="GeneID" id="41970978"/>
<evidence type="ECO:0000256" key="3">
    <source>
        <dbReference type="ARBA" id="ARBA00022630"/>
    </source>
</evidence>
<reference evidence="9 10" key="1">
    <citation type="submission" date="2019-06" db="EMBL/GenBank/DDBJ databases">
        <title>Draft genome sequence of the filamentous fungus Phialemoniopsis curvata isolated from diesel fuel.</title>
        <authorList>
            <person name="Varaljay V.A."/>
            <person name="Lyon W.J."/>
            <person name="Crouch A.L."/>
            <person name="Drake C.E."/>
            <person name="Hollomon J.M."/>
            <person name="Nadeau L.J."/>
            <person name="Nunn H.S."/>
            <person name="Stevenson B.S."/>
            <person name="Bojanowski C.L."/>
            <person name="Crookes-Goodson W.J."/>
        </authorList>
    </citation>
    <scope>NUCLEOTIDE SEQUENCE [LARGE SCALE GENOMIC DNA]</scope>
    <source>
        <strain evidence="9 10">D216</strain>
    </source>
</reference>
<evidence type="ECO:0000313" key="10">
    <source>
        <dbReference type="Proteomes" id="UP000319257"/>
    </source>
</evidence>
<name>A0A507BHX1_9PEZI</name>
<evidence type="ECO:0000256" key="5">
    <source>
        <dbReference type="ARBA" id="ARBA00023002"/>
    </source>
</evidence>
<dbReference type="PANTHER" id="PTHR42973">
    <property type="entry name" value="BINDING OXIDOREDUCTASE, PUTATIVE (AFU_ORTHOLOGUE AFUA_1G17690)-RELATED"/>
    <property type="match status" value="1"/>
</dbReference>
<comment type="caution">
    <text evidence="9">The sequence shown here is derived from an EMBL/GenBank/DDBJ whole genome shotgun (WGS) entry which is preliminary data.</text>
</comment>
<dbReference type="EMBL" id="SKBQ01000015">
    <property type="protein sequence ID" value="TPX16969.1"/>
    <property type="molecule type" value="Genomic_DNA"/>
</dbReference>
<feature type="region of interest" description="Disordered" evidence="6">
    <location>
        <begin position="338"/>
        <end position="359"/>
    </location>
</feature>
<dbReference type="GO" id="GO:0016491">
    <property type="term" value="F:oxidoreductase activity"/>
    <property type="evidence" value="ECO:0007669"/>
    <property type="project" value="UniProtKB-KW"/>
</dbReference>
<keyword evidence="10" id="KW-1185">Reference proteome</keyword>
<proteinExistence type="inferred from homology"/>
<dbReference type="GO" id="GO:0071949">
    <property type="term" value="F:FAD binding"/>
    <property type="evidence" value="ECO:0007669"/>
    <property type="project" value="InterPro"/>
</dbReference>
<dbReference type="PROSITE" id="PS51387">
    <property type="entry name" value="FAD_PCMH"/>
    <property type="match status" value="1"/>
</dbReference>
<evidence type="ECO:0000313" key="9">
    <source>
        <dbReference type="EMBL" id="TPX16969.1"/>
    </source>
</evidence>
<keyword evidence="7" id="KW-0732">Signal</keyword>
<dbReference type="InterPro" id="IPR006094">
    <property type="entry name" value="Oxid_FAD_bind_N"/>
</dbReference>
<dbReference type="InterPro" id="IPR012951">
    <property type="entry name" value="BBE"/>
</dbReference>
<evidence type="ECO:0000256" key="2">
    <source>
        <dbReference type="ARBA" id="ARBA00005466"/>
    </source>
</evidence>
<dbReference type="InterPro" id="IPR016169">
    <property type="entry name" value="FAD-bd_PCMH_sub2"/>
</dbReference>
<feature type="chain" id="PRO_5021361754" description="FAD-binding PCMH-type domain-containing protein" evidence="7">
    <location>
        <begin position="18"/>
        <end position="535"/>
    </location>
</feature>
<dbReference type="PANTHER" id="PTHR42973:SF39">
    <property type="entry name" value="FAD-BINDING PCMH-TYPE DOMAIN-CONTAINING PROTEIN"/>
    <property type="match status" value="1"/>
</dbReference>
<comment type="similarity">
    <text evidence="2">Belongs to the oxygen-dependent FAD-linked oxidoreductase family.</text>
</comment>
<dbReference type="InParanoid" id="A0A507BHX1"/>
<feature type="signal peptide" evidence="7">
    <location>
        <begin position="1"/>
        <end position="17"/>
    </location>
</feature>
<dbReference type="Pfam" id="PF08031">
    <property type="entry name" value="BBE"/>
    <property type="match status" value="1"/>
</dbReference>
<dbReference type="InterPro" id="IPR050416">
    <property type="entry name" value="FAD-linked_Oxidoreductase"/>
</dbReference>
<comment type="cofactor">
    <cofactor evidence="1">
        <name>FAD</name>
        <dbReference type="ChEBI" id="CHEBI:57692"/>
    </cofactor>
</comment>
<dbReference type="STRING" id="1093900.A0A507BHX1"/>
<dbReference type="AlphaFoldDB" id="A0A507BHX1"/>
<feature type="domain" description="FAD-binding PCMH-type" evidence="8">
    <location>
        <begin position="72"/>
        <end position="234"/>
    </location>
</feature>
<dbReference type="Pfam" id="PF01565">
    <property type="entry name" value="FAD_binding_4"/>
    <property type="match status" value="1"/>
</dbReference>
<dbReference type="InterPro" id="IPR016166">
    <property type="entry name" value="FAD-bd_PCMH"/>
</dbReference>
<protein>
    <recommendedName>
        <fullName evidence="8">FAD-binding PCMH-type domain-containing protein</fullName>
    </recommendedName>
</protein>
<accession>A0A507BHX1</accession>
<evidence type="ECO:0000256" key="4">
    <source>
        <dbReference type="ARBA" id="ARBA00022827"/>
    </source>
</evidence>
<evidence type="ECO:0000256" key="7">
    <source>
        <dbReference type="SAM" id="SignalP"/>
    </source>
</evidence>
<evidence type="ECO:0000256" key="6">
    <source>
        <dbReference type="SAM" id="MobiDB-lite"/>
    </source>
</evidence>
<organism evidence="9 10">
    <name type="scientific">Thyridium curvatum</name>
    <dbReference type="NCBI Taxonomy" id="1093900"/>
    <lineage>
        <taxon>Eukaryota</taxon>
        <taxon>Fungi</taxon>
        <taxon>Dikarya</taxon>
        <taxon>Ascomycota</taxon>
        <taxon>Pezizomycotina</taxon>
        <taxon>Sordariomycetes</taxon>
        <taxon>Sordariomycetidae</taxon>
        <taxon>Thyridiales</taxon>
        <taxon>Thyridiaceae</taxon>
        <taxon>Thyridium</taxon>
    </lineage>
</organism>
<dbReference type="SUPFAM" id="SSF56176">
    <property type="entry name" value="FAD-binding/transporter-associated domain-like"/>
    <property type="match status" value="1"/>
</dbReference>
<dbReference type="RefSeq" id="XP_030998680.1">
    <property type="nucleotide sequence ID" value="XM_031137842.1"/>
</dbReference>
<dbReference type="Gene3D" id="3.30.465.10">
    <property type="match status" value="2"/>
</dbReference>
<keyword evidence="3" id="KW-0285">Flavoprotein</keyword>
<dbReference type="Proteomes" id="UP000319257">
    <property type="component" value="Unassembled WGS sequence"/>
</dbReference>
<dbReference type="InterPro" id="IPR036318">
    <property type="entry name" value="FAD-bd_PCMH-like_sf"/>
</dbReference>
<sequence length="535" mass="57624">MRVLLVLAVLAAEKAIAINIPFESFELTPAEVDAFPVIAFGDSANPGPARTGCRFVPGDSEWPTDDDWSRLNVSMGGALLRPDPPGAVCYPDHPRYDEDACLALMRNAGRTREFEYLPDYSVGDYHGPAARVSAGLEAWEMFDYMRAHDMTLVVPGGYTVGAYGGWMAAGGHSPLASTFGLGSDQVLSLQVVTADGRFVTASPESNQDLFYALCGGGPSTYGIVTSAVVKAHPATNVTTASLRFQVTNGAFGSESDMSASEAVEAFWTGVGMFFHYGKDVTEFGGTTYNYVTPGMNNASVSFRTDFEMPGMTPDDVAAFLQPLYDAITDVGIPISKTVPGPSSTWGPGRRGIGDMPGNSRLASRLFPRRNWESDDLFDETMAAVRTFVEGGYSFHGIHMGPTEEVAGYPGGGGVNPAFRETLMHADLFDRGVAPGASADKVKEAHDRLVEYVQPIRDVTKGSGAYMNEGDVLEPDWQGSYFGDKYERLLAIKQTTDPWNLFWAPGTVGSEPWAVRTADGLPTQNGLLCRIDAPRR</sequence>